<feature type="transmembrane region" description="Helical" evidence="5">
    <location>
        <begin position="194"/>
        <end position="213"/>
    </location>
</feature>
<evidence type="ECO:0000256" key="4">
    <source>
        <dbReference type="ARBA" id="ARBA00023136"/>
    </source>
</evidence>
<evidence type="ECO:0000313" key="7">
    <source>
        <dbReference type="Proteomes" id="UP000008837"/>
    </source>
</evidence>
<dbReference type="AlphaFoldDB" id="A8PYT0"/>
<comment type="similarity">
    <text evidence="5">Belongs to the BI1 family.</text>
</comment>
<comment type="subcellular location">
    <subcellularLocation>
        <location evidence="1">Membrane</location>
        <topology evidence="1">Multi-pass membrane protein</topology>
    </subcellularLocation>
</comment>
<feature type="transmembrane region" description="Helical" evidence="5">
    <location>
        <begin position="136"/>
        <end position="156"/>
    </location>
</feature>
<keyword evidence="4 5" id="KW-0472">Membrane</keyword>
<dbReference type="EMBL" id="AAYY01000004">
    <property type="protein sequence ID" value="EDP44322.1"/>
    <property type="molecule type" value="Genomic_DNA"/>
</dbReference>
<sequence length="252" mass="28590">MSKADTPPPYRYQAIETNETVDHGEVNPDDFKIGVTVEQSAPEIRAMFVRKVYSVLFFQVLGSCIVASGMYATSVTSWVMKNPWFMLLTLIGSFGSLGLVYWKRHNHPTNLYMLGLFTSVESVALGTLVSFLDQTIVLKAIIVTAFIFLGLTLFTLQSKYDFSHMGTWLYWSLLILVGTGLVQMFFPYNHLFELAYSIVGCFVFSGYVIYDTWLLQRRLSPDDWVLANVSLYLDIVNLFISVLRLMNGSSDE</sequence>
<evidence type="ECO:0000313" key="6">
    <source>
        <dbReference type="EMBL" id="EDP44322.1"/>
    </source>
</evidence>
<keyword evidence="2 5" id="KW-0812">Transmembrane</keyword>
<name>A8PYT0_MALGO</name>
<dbReference type="KEGG" id="mgl:MGL_1719"/>
<feature type="transmembrane region" description="Helical" evidence="5">
    <location>
        <begin position="225"/>
        <end position="246"/>
    </location>
</feature>
<dbReference type="VEuPathDB" id="FungiDB:MGL_1719"/>
<evidence type="ECO:0000256" key="5">
    <source>
        <dbReference type="RuleBase" id="RU004379"/>
    </source>
</evidence>
<dbReference type="InParanoid" id="A8PYT0"/>
<dbReference type="OrthoDB" id="7933078at2759"/>
<protein>
    <submittedName>
        <fullName evidence="6">Uncharacterized protein</fullName>
    </submittedName>
</protein>
<dbReference type="PANTHER" id="PTHR23291">
    <property type="entry name" value="BAX INHIBITOR-RELATED"/>
    <property type="match status" value="1"/>
</dbReference>
<feature type="transmembrane region" description="Helical" evidence="5">
    <location>
        <begin position="168"/>
        <end position="188"/>
    </location>
</feature>
<keyword evidence="7" id="KW-1185">Reference proteome</keyword>
<dbReference type="FunCoup" id="A8PYT0">
    <property type="interactions" value="99"/>
</dbReference>
<dbReference type="RefSeq" id="XP_001731536.1">
    <property type="nucleotide sequence ID" value="XM_001731484.1"/>
</dbReference>
<dbReference type="InterPro" id="IPR006214">
    <property type="entry name" value="Bax_inhibitor_1-related"/>
</dbReference>
<feature type="transmembrane region" description="Helical" evidence="5">
    <location>
        <begin position="52"/>
        <end position="72"/>
    </location>
</feature>
<dbReference type="GeneID" id="5855843"/>
<dbReference type="STRING" id="425265.A8PYT0"/>
<dbReference type="Pfam" id="PF01027">
    <property type="entry name" value="Bax1-I"/>
    <property type="match status" value="1"/>
</dbReference>
<evidence type="ECO:0000256" key="2">
    <source>
        <dbReference type="ARBA" id="ARBA00022692"/>
    </source>
</evidence>
<reference evidence="6 7" key="1">
    <citation type="journal article" date="2007" name="Proc. Natl. Acad. Sci. U.S.A.">
        <title>Dandruff-associated Malassezia genomes reveal convergent and divergent virulence traits shared with plant and human fungal pathogens.</title>
        <authorList>
            <person name="Xu J."/>
            <person name="Saunders C.W."/>
            <person name="Hu P."/>
            <person name="Grant R.A."/>
            <person name="Boekhout T."/>
            <person name="Kuramae E.E."/>
            <person name="Kronstad J.W."/>
            <person name="Deangelis Y.M."/>
            <person name="Reeder N.L."/>
            <person name="Johnstone K.R."/>
            <person name="Leland M."/>
            <person name="Fieno A.M."/>
            <person name="Begley W.M."/>
            <person name="Sun Y."/>
            <person name="Lacey M.P."/>
            <person name="Chaudhary T."/>
            <person name="Keough T."/>
            <person name="Chu L."/>
            <person name="Sears R."/>
            <person name="Yuan B."/>
            <person name="Dawson T.L.Jr."/>
        </authorList>
    </citation>
    <scope>NUCLEOTIDE SEQUENCE [LARGE SCALE GENOMIC DNA]</scope>
    <source>
        <strain evidence="7">ATCC MYA-4612 / CBS 7966</strain>
    </source>
</reference>
<evidence type="ECO:0000256" key="1">
    <source>
        <dbReference type="ARBA" id="ARBA00004141"/>
    </source>
</evidence>
<feature type="transmembrane region" description="Helical" evidence="5">
    <location>
        <begin position="111"/>
        <end position="130"/>
    </location>
</feature>
<gene>
    <name evidence="6" type="ORF">MGL_1719</name>
</gene>
<accession>A8PYT0</accession>
<evidence type="ECO:0000256" key="3">
    <source>
        <dbReference type="ARBA" id="ARBA00022989"/>
    </source>
</evidence>
<keyword evidence="3 5" id="KW-1133">Transmembrane helix</keyword>
<dbReference type="Proteomes" id="UP000008837">
    <property type="component" value="Unassembled WGS sequence"/>
</dbReference>
<dbReference type="OMA" id="FGVMSLY"/>
<dbReference type="PANTHER" id="PTHR23291:SF50">
    <property type="entry name" value="PROTEIN LIFEGUARD 4"/>
    <property type="match status" value="1"/>
</dbReference>
<organism evidence="6 7">
    <name type="scientific">Malassezia globosa (strain ATCC MYA-4612 / CBS 7966)</name>
    <name type="common">Dandruff-associated fungus</name>
    <dbReference type="NCBI Taxonomy" id="425265"/>
    <lineage>
        <taxon>Eukaryota</taxon>
        <taxon>Fungi</taxon>
        <taxon>Dikarya</taxon>
        <taxon>Basidiomycota</taxon>
        <taxon>Ustilaginomycotina</taxon>
        <taxon>Malasseziomycetes</taxon>
        <taxon>Malasseziales</taxon>
        <taxon>Malasseziaceae</taxon>
        <taxon>Malassezia</taxon>
    </lineage>
</organism>
<feature type="transmembrane region" description="Helical" evidence="5">
    <location>
        <begin position="84"/>
        <end position="102"/>
    </location>
</feature>
<comment type="caution">
    <text evidence="6">The sequence shown here is derived from an EMBL/GenBank/DDBJ whole genome shotgun (WGS) entry which is preliminary data.</text>
</comment>
<dbReference type="GO" id="GO:0016020">
    <property type="term" value="C:membrane"/>
    <property type="evidence" value="ECO:0007669"/>
    <property type="project" value="UniProtKB-SubCell"/>
</dbReference>
<proteinExistence type="inferred from homology"/>